<protein>
    <recommendedName>
        <fullName evidence="2">SAP domain-containing protein</fullName>
    </recommendedName>
</protein>
<gene>
    <name evidence="3" type="ORF">LCGC14_1102100</name>
</gene>
<evidence type="ECO:0000313" key="3">
    <source>
        <dbReference type="EMBL" id="KKN03999.1"/>
    </source>
</evidence>
<accession>A0A0F9MDR6</accession>
<dbReference type="AlphaFoldDB" id="A0A0F9MDR6"/>
<dbReference type="PROSITE" id="PS50800">
    <property type="entry name" value="SAP"/>
    <property type="match status" value="1"/>
</dbReference>
<reference evidence="3" key="1">
    <citation type="journal article" date="2015" name="Nature">
        <title>Complex archaea that bridge the gap between prokaryotes and eukaryotes.</title>
        <authorList>
            <person name="Spang A."/>
            <person name="Saw J.H."/>
            <person name="Jorgensen S.L."/>
            <person name="Zaremba-Niedzwiedzka K."/>
            <person name="Martijn J."/>
            <person name="Lind A.E."/>
            <person name="van Eijk R."/>
            <person name="Schleper C."/>
            <person name="Guy L."/>
            <person name="Ettema T.J."/>
        </authorList>
    </citation>
    <scope>NUCLEOTIDE SEQUENCE</scope>
</reference>
<organism evidence="3">
    <name type="scientific">marine sediment metagenome</name>
    <dbReference type="NCBI Taxonomy" id="412755"/>
    <lineage>
        <taxon>unclassified sequences</taxon>
        <taxon>metagenomes</taxon>
        <taxon>ecological metagenomes</taxon>
    </lineage>
</organism>
<dbReference type="Pfam" id="PF02037">
    <property type="entry name" value="SAP"/>
    <property type="match status" value="1"/>
</dbReference>
<evidence type="ECO:0000259" key="2">
    <source>
        <dbReference type="PROSITE" id="PS50800"/>
    </source>
</evidence>
<dbReference type="InterPro" id="IPR036361">
    <property type="entry name" value="SAP_dom_sf"/>
</dbReference>
<name>A0A0F9MDR6_9ZZZZ</name>
<dbReference type="EMBL" id="LAZR01004972">
    <property type="protein sequence ID" value="KKN03999.1"/>
    <property type="molecule type" value="Genomic_DNA"/>
</dbReference>
<dbReference type="InterPro" id="IPR003034">
    <property type="entry name" value="SAP_dom"/>
</dbReference>
<proteinExistence type="predicted"/>
<dbReference type="SMART" id="SM00513">
    <property type="entry name" value="SAP"/>
    <property type="match status" value="1"/>
</dbReference>
<dbReference type="Gene3D" id="1.10.720.30">
    <property type="entry name" value="SAP domain"/>
    <property type="match status" value="1"/>
</dbReference>
<feature type="region of interest" description="Disordered" evidence="1">
    <location>
        <begin position="60"/>
        <end position="85"/>
    </location>
</feature>
<evidence type="ECO:0000256" key="1">
    <source>
        <dbReference type="SAM" id="MobiDB-lite"/>
    </source>
</evidence>
<comment type="caution">
    <text evidence="3">The sequence shown here is derived from an EMBL/GenBank/DDBJ whole genome shotgun (WGS) entry which is preliminary data.</text>
</comment>
<sequence length="120" mass="12663">MAITVYENKEAGGKRVNLDRRLCLTAAGDRLVEDDTAEAATLYGSAGKEVPRAEFEALGGVVKSAAQPEPEPPGDAGGGDPPAVDYTALQVSDLKDELRRRELPVSGNKAALVARLEEND</sequence>
<feature type="domain" description="SAP" evidence="2">
    <location>
        <begin position="86"/>
        <end position="120"/>
    </location>
</feature>
<dbReference type="SUPFAM" id="SSF68906">
    <property type="entry name" value="SAP domain"/>
    <property type="match status" value="1"/>
</dbReference>